<protein>
    <recommendedName>
        <fullName evidence="6">BED-type domain-containing protein</fullName>
    </recommendedName>
</protein>
<dbReference type="SUPFAM" id="SSF57667">
    <property type="entry name" value="beta-beta-alpha zinc fingers"/>
    <property type="match status" value="1"/>
</dbReference>
<dbReference type="Ensembl" id="ENSSAUT00010011103.1">
    <property type="protein sequence ID" value="ENSSAUP00010010457.1"/>
    <property type="gene ID" value="ENSSAUG00010005062.1"/>
</dbReference>
<dbReference type="GeneTree" id="ENSGT00940000174693"/>
<proteinExistence type="predicted"/>
<evidence type="ECO:0000256" key="1">
    <source>
        <dbReference type="ARBA" id="ARBA00022723"/>
    </source>
</evidence>
<keyword evidence="1" id="KW-0479">Metal-binding</keyword>
<evidence type="ECO:0000313" key="8">
    <source>
        <dbReference type="Proteomes" id="UP000472265"/>
    </source>
</evidence>
<dbReference type="InterPro" id="IPR003656">
    <property type="entry name" value="Znf_BED"/>
</dbReference>
<evidence type="ECO:0000259" key="6">
    <source>
        <dbReference type="PROSITE" id="PS50808"/>
    </source>
</evidence>
<dbReference type="PROSITE" id="PS50808">
    <property type="entry name" value="ZF_BED"/>
    <property type="match status" value="1"/>
</dbReference>
<feature type="domain" description="BED-type" evidence="6">
    <location>
        <begin position="31"/>
        <end position="83"/>
    </location>
</feature>
<dbReference type="GO" id="GO:0008270">
    <property type="term" value="F:zinc ion binding"/>
    <property type="evidence" value="ECO:0007669"/>
    <property type="project" value="UniProtKB-KW"/>
</dbReference>
<evidence type="ECO:0000313" key="7">
    <source>
        <dbReference type="Ensembl" id="ENSSAUP00010010457.1"/>
    </source>
</evidence>
<dbReference type="AlphaFoldDB" id="A0A671U9P1"/>
<dbReference type="OMA" id="TVMMDEQ"/>
<evidence type="ECO:0000256" key="3">
    <source>
        <dbReference type="ARBA" id="ARBA00022833"/>
    </source>
</evidence>
<keyword evidence="3" id="KW-0862">Zinc</keyword>
<accession>A0A671U9P1</accession>
<feature type="coiled-coil region" evidence="5">
    <location>
        <begin position="131"/>
        <end position="208"/>
    </location>
</feature>
<evidence type="ECO:0000256" key="2">
    <source>
        <dbReference type="ARBA" id="ARBA00022771"/>
    </source>
</evidence>
<reference evidence="7" key="3">
    <citation type="submission" date="2025-09" db="UniProtKB">
        <authorList>
            <consortium name="Ensembl"/>
        </authorList>
    </citation>
    <scope>IDENTIFICATION</scope>
</reference>
<dbReference type="Pfam" id="PF02892">
    <property type="entry name" value="zf-BED"/>
    <property type="match status" value="1"/>
</dbReference>
<dbReference type="InParanoid" id="A0A671U9P1"/>
<dbReference type="GO" id="GO:0003677">
    <property type="term" value="F:DNA binding"/>
    <property type="evidence" value="ECO:0007669"/>
    <property type="project" value="InterPro"/>
</dbReference>
<reference evidence="7" key="1">
    <citation type="submission" date="2021-04" db="EMBL/GenBank/DDBJ databases">
        <authorList>
            <consortium name="Wellcome Sanger Institute Data Sharing"/>
        </authorList>
    </citation>
    <scope>NUCLEOTIDE SEQUENCE [LARGE SCALE GENOMIC DNA]</scope>
</reference>
<keyword evidence="5" id="KW-0175">Coiled coil</keyword>
<reference evidence="7" key="2">
    <citation type="submission" date="2025-08" db="UniProtKB">
        <authorList>
            <consortium name="Ensembl"/>
        </authorList>
    </citation>
    <scope>IDENTIFICATION</scope>
</reference>
<dbReference type="Proteomes" id="UP000472265">
    <property type="component" value="Chromosome 4"/>
</dbReference>
<dbReference type="SMART" id="SM00614">
    <property type="entry name" value="ZnF_BED"/>
    <property type="match status" value="1"/>
</dbReference>
<sequence length="223" mass="26149">IIISGKQCFVISRSRQKLSRYLGKTNEINSKKRSVVWDFFETVDSGTVHCLLCSDYMIRYEQGSTTNMLRHLRAKHPVFSQLVKRTVSGKCFMDLETKPVAFCLTGVLKVSRASEGEKRLFRREQELIESMRRAQREEARALEHQRELLEKLRAANAREAAAEREQIESLRKAQQEEAKDLNRQKDELQKEKAELQKKWEELQREREDLLLFTSEQQVDSVTT</sequence>
<dbReference type="InterPro" id="IPR036236">
    <property type="entry name" value="Znf_C2H2_sf"/>
</dbReference>
<evidence type="ECO:0000256" key="4">
    <source>
        <dbReference type="PROSITE-ProRule" id="PRU00027"/>
    </source>
</evidence>
<name>A0A671U9P1_SPAAU</name>
<evidence type="ECO:0000256" key="5">
    <source>
        <dbReference type="SAM" id="Coils"/>
    </source>
</evidence>
<keyword evidence="2 4" id="KW-0863">Zinc-finger</keyword>
<keyword evidence="8" id="KW-1185">Reference proteome</keyword>
<organism evidence="7 8">
    <name type="scientific">Sparus aurata</name>
    <name type="common">Gilthead sea bream</name>
    <dbReference type="NCBI Taxonomy" id="8175"/>
    <lineage>
        <taxon>Eukaryota</taxon>
        <taxon>Metazoa</taxon>
        <taxon>Chordata</taxon>
        <taxon>Craniata</taxon>
        <taxon>Vertebrata</taxon>
        <taxon>Euteleostomi</taxon>
        <taxon>Actinopterygii</taxon>
        <taxon>Neopterygii</taxon>
        <taxon>Teleostei</taxon>
        <taxon>Neoteleostei</taxon>
        <taxon>Acanthomorphata</taxon>
        <taxon>Eupercaria</taxon>
        <taxon>Spariformes</taxon>
        <taxon>Sparidae</taxon>
        <taxon>Sparus</taxon>
    </lineage>
</organism>